<reference evidence="3 4" key="1">
    <citation type="submission" date="2019-11" db="EMBL/GenBank/DDBJ databases">
        <title>Draft genome sequence of Paludibacterium sp. dN18-1.</title>
        <authorList>
            <person name="Im W.-T."/>
        </authorList>
    </citation>
    <scope>NUCLEOTIDE SEQUENCE [LARGE SCALE GENOMIC DNA]</scope>
    <source>
        <strain evidence="4">dN 18-1</strain>
    </source>
</reference>
<dbReference type="Proteomes" id="UP000446658">
    <property type="component" value="Unassembled WGS sequence"/>
</dbReference>
<evidence type="ECO:0000259" key="2">
    <source>
        <dbReference type="Pfam" id="PF08448"/>
    </source>
</evidence>
<feature type="domain" description="PAS fold-4" evidence="2">
    <location>
        <begin position="24"/>
        <end position="121"/>
    </location>
</feature>
<evidence type="ECO:0000313" key="4">
    <source>
        <dbReference type="Proteomes" id="UP000446658"/>
    </source>
</evidence>
<feature type="region of interest" description="Disordered" evidence="1">
    <location>
        <begin position="135"/>
        <end position="165"/>
    </location>
</feature>
<dbReference type="InterPro" id="IPR035965">
    <property type="entry name" value="PAS-like_dom_sf"/>
</dbReference>
<dbReference type="AlphaFoldDB" id="A0A844GCC0"/>
<accession>A0A844GCC0</accession>
<evidence type="ECO:0000256" key="1">
    <source>
        <dbReference type="SAM" id="MobiDB-lite"/>
    </source>
</evidence>
<proteinExistence type="predicted"/>
<name>A0A844GCC0_9NEIS</name>
<protein>
    <submittedName>
        <fullName evidence="3">PAS domain-containing protein</fullName>
    </submittedName>
</protein>
<dbReference type="RefSeq" id="WP_230368994.1">
    <property type="nucleotide sequence ID" value="NZ_WLYX01000001.1"/>
</dbReference>
<dbReference type="Gene3D" id="3.30.450.20">
    <property type="entry name" value="PAS domain"/>
    <property type="match status" value="1"/>
</dbReference>
<organism evidence="3 4">
    <name type="scientific">Paludibacterium denitrificans</name>
    <dbReference type="NCBI Taxonomy" id="2675226"/>
    <lineage>
        <taxon>Bacteria</taxon>
        <taxon>Pseudomonadati</taxon>
        <taxon>Pseudomonadota</taxon>
        <taxon>Betaproteobacteria</taxon>
        <taxon>Neisseriales</taxon>
        <taxon>Chromobacteriaceae</taxon>
        <taxon>Paludibacterium</taxon>
    </lineage>
</organism>
<dbReference type="InterPro" id="IPR013656">
    <property type="entry name" value="PAS_4"/>
</dbReference>
<dbReference type="EMBL" id="WLYX01000001">
    <property type="protein sequence ID" value="MTD32557.1"/>
    <property type="molecule type" value="Genomic_DNA"/>
</dbReference>
<evidence type="ECO:0000313" key="3">
    <source>
        <dbReference type="EMBL" id="MTD32557.1"/>
    </source>
</evidence>
<sequence length="176" mass="19071">MTDATMFGTLPDDTDPAGLWLALFSARPFGLAVIDRQLRYCLINPLLAEANGRSVDEHRAKPVREVLPDLAPMLEPLLRQVIDSGVALMDVEGCVPPPHTGEHAPREWIASYLPYRNRHDEIAWRHRHGARGVARAAGRTPVAKNRGALPAGGGISTGRADHDRPARCHCAGQPGG</sequence>
<comment type="caution">
    <text evidence="3">The sequence shown here is derived from an EMBL/GenBank/DDBJ whole genome shotgun (WGS) entry which is preliminary data.</text>
</comment>
<dbReference type="Pfam" id="PF08448">
    <property type="entry name" value="PAS_4"/>
    <property type="match status" value="1"/>
</dbReference>
<keyword evidence="4" id="KW-1185">Reference proteome</keyword>
<dbReference type="SUPFAM" id="SSF55785">
    <property type="entry name" value="PYP-like sensor domain (PAS domain)"/>
    <property type="match status" value="1"/>
</dbReference>
<gene>
    <name evidence="3" type="ORF">GKE73_02265</name>
</gene>